<dbReference type="AlphaFoldDB" id="D7G4M8"/>
<sequence>MKAPAALLAAPGSTPAPCCPWPPPPTPPPSLIAALATAPAPGTPPPITLPVGTTIPIGVPPPDATLVVALPNMAPGGLPFIPPSIAAAMPMFMPLTSDAESPGGLFLISTLGGG</sequence>
<dbReference type="Proteomes" id="UP000002630">
    <property type="component" value="Unassembled WGS sequence"/>
</dbReference>
<reference evidence="1 2" key="1">
    <citation type="journal article" date="2010" name="Nature">
        <title>The Ectocarpus genome and the independent evolution of multicellularity in brown algae.</title>
        <authorList>
            <person name="Cock J.M."/>
            <person name="Sterck L."/>
            <person name="Rouze P."/>
            <person name="Scornet D."/>
            <person name="Allen A.E."/>
            <person name="Amoutzias G."/>
            <person name="Anthouard V."/>
            <person name="Artiguenave F."/>
            <person name="Aury J.M."/>
            <person name="Badger J.H."/>
            <person name="Beszteri B."/>
            <person name="Billiau K."/>
            <person name="Bonnet E."/>
            <person name="Bothwell J.H."/>
            <person name="Bowler C."/>
            <person name="Boyen C."/>
            <person name="Brownlee C."/>
            <person name="Carrano C.J."/>
            <person name="Charrier B."/>
            <person name="Cho G.Y."/>
            <person name="Coelho S.M."/>
            <person name="Collen J."/>
            <person name="Corre E."/>
            <person name="Da Silva C."/>
            <person name="Delage L."/>
            <person name="Delaroque N."/>
            <person name="Dittami S.M."/>
            <person name="Doulbeau S."/>
            <person name="Elias M."/>
            <person name="Farnham G."/>
            <person name="Gachon C.M."/>
            <person name="Gschloessl B."/>
            <person name="Heesch S."/>
            <person name="Jabbari K."/>
            <person name="Jubin C."/>
            <person name="Kawai H."/>
            <person name="Kimura K."/>
            <person name="Kloareg B."/>
            <person name="Kupper F.C."/>
            <person name="Lang D."/>
            <person name="Le Bail A."/>
            <person name="Leblanc C."/>
            <person name="Lerouge P."/>
            <person name="Lohr M."/>
            <person name="Lopez P.J."/>
            <person name="Martens C."/>
            <person name="Maumus F."/>
            <person name="Michel G."/>
            <person name="Miranda-Saavedra D."/>
            <person name="Morales J."/>
            <person name="Moreau H."/>
            <person name="Motomura T."/>
            <person name="Nagasato C."/>
            <person name="Napoli C.A."/>
            <person name="Nelson D.R."/>
            <person name="Nyvall-Collen P."/>
            <person name="Peters A.F."/>
            <person name="Pommier C."/>
            <person name="Potin P."/>
            <person name="Poulain J."/>
            <person name="Quesneville H."/>
            <person name="Read B."/>
            <person name="Rensing S.A."/>
            <person name="Ritter A."/>
            <person name="Rousvoal S."/>
            <person name="Samanta M."/>
            <person name="Samson G."/>
            <person name="Schroeder D.C."/>
            <person name="Segurens B."/>
            <person name="Strittmatter M."/>
            <person name="Tonon T."/>
            <person name="Tregear J.W."/>
            <person name="Valentin K."/>
            <person name="von Dassow P."/>
            <person name="Yamagishi T."/>
            <person name="Van de Peer Y."/>
            <person name="Wincker P."/>
        </authorList>
    </citation>
    <scope>NUCLEOTIDE SEQUENCE [LARGE SCALE GENOMIC DNA]</scope>
    <source>
        <strain evidence="2">Ec32 / CCAP1310/4</strain>
    </source>
</reference>
<organism evidence="1 2">
    <name type="scientific">Ectocarpus siliculosus</name>
    <name type="common">Brown alga</name>
    <name type="synonym">Conferva siliculosa</name>
    <dbReference type="NCBI Taxonomy" id="2880"/>
    <lineage>
        <taxon>Eukaryota</taxon>
        <taxon>Sar</taxon>
        <taxon>Stramenopiles</taxon>
        <taxon>Ochrophyta</taxon>
        <taxon>PX clade</taxon>
        <taxon>Phaeophyceae</taxon>
        <taxon>Ectocarpales</taxon>
        <taxon>Ectocarpaceae</taxon>
        <taxon>Ectocarpus</taxon>
    </lineage>
</organism>
<dbReference type="InParanoid" id="D7G4M8"/>
<evidence type="ECO:0000313" key="1">
    <source>
        <dbReference type="EMBL" id="CBJ33715.1"/>
    </source>
</evidence>
<proteinExistence type="predicted"/>
<protein>
    <submittedName>
        <fullName evidence="1">Uncharacterized protein</fullName>
    </submittedName>
</protein>
<evidence type="ECO:0000313" key="2">
    <source>
        <dbReference type="Proteomes" id="UP000002630"/>
    </source>
</evidence>
<gene>
    <name evidence="1" type="ORF">Esi_0570_0001</name>
</gene>
<accession>D7G4M8</accession>
<dbReference type="EMBL" id="FN649760">
    <property type="protein sequence ID" value="CBJ33715.1"/>
    <property type="molecule type" value="Genomic_DNA"/>
</dbReference>
<keyword evidence="2" id="KW-1185">Reference proteome</keyword>
<name>D7G4M8_ECTSI</name>